<sequence length="46" mass="5027">MAEHVDQTPETETDVERPGSVLDLQQPDGDESDVEAHSCSPLCMEV</sequence>
<dbReference type="Proteomes" id="UP001230908">
    <property type="component" value="Unassembled WGS sequence"/>
</dbReference>
<accession>A0ABU0ZXT3</accession>
<reference evidence="2 3" key="1">
    <citation type="submission" date="2023-08" db="EMBL/GenBank/DDBJ databases">
        <title>Phytohabitans sansha sp. nov., isolated from marine sediment.</title>
        <authorList>
            <person name="Zhao Y."/>
            <person name="Yi K."/>
        </authorList>
    </citation>
    <scope>NUCLEOTIDE SEQUENCE [LARGE SCALE GENOMIC DNA]</scope>
    <source>
        <strain evidence="2 3">ZYX-F-186</strain>
    </source>
</reference>
<name>A0ABU0ZXT3_9ACTN</name>
<keyword evidence="3" id="KW-1185">Reference proteome</keyword>
<gene>
    <name evidence="2" type="ORF">RB614_43245</name>
</gene>
<evidence type="ECO:0000256" key="1">
    <source>
        <dbReference type="SAM" id="MobiDB-lite"/>
    </source>
</evidence>
<evidence type="ECO:0000313" key="3">
    <source>
        <dbReference type="Proteomes" id="UP001230908"/>
    </source>
</evidence>
<comment type="caution">
    <text evidence="2">The sequence shown here is derived from an EMBL/GenBank/DDBJ whole genome shotgun (WGS) entry which is preliminary data.</text>
</comment>
<evidence type="ECO:0000313" key="2">
    <source>
        <dbReference type="EMBL" id="MDQ7911327.1"/>
    </source>
</evidence>
<organism evidence="2 3">
    <name type="scientific">Phytohabitans maris</name>
    <dbReference type="NCBI Taxonomy" id="3071409"/>
    <lineage>
        <taxon>Bacteria</taxon>
        <taxon>Bacillati</taxon>
        <taxon>Actinomycetota</taxon>
        <taxon>Actinomycetes</taxon>
        <taxon>Micromonosporales</taxon>
        <taxon>Micromonosporaceae</taxon>
    </lineage>
</organism>
<dbReference type="EMBL" id="JAVHUY010000078">
    <property type="protein sequence ID" value="MDQ7911327.1"/>
    <property type="molecule type" value="Genomic_DNA"/>
</dbReference>
<proteinExistence type="predicted"/>
<dbReference type="RefSeq" id="WP_308718542.1">
    <property type="nucleotide sequence ID" value="NZ_JAVHUY010000078.1"/>
</dbReference>
<protein>
    <submittedName>
        <fullName evidence="2">Uncharacterized protein</fullName>
    </submittedName>
</protein>
<feature type="region of interest" description="Disordered" evidence="1">
    <location>
        <begin position="1"/>
        <end position="46"/>
    </location>
</feature>